<dbReference type="EMBL" id="JYDP01005689">
    <property type="protein sequence ID" value="KRY94044.1"/>
    <property type="molecule type" value="Genomic_DNA"/>
</dbReference>
<feature type="non-terminal residue" evidence="2">
    <location>
        <position position="63"/>
    </location>
</feature>
<feature type="compositionally biased region" description="Polar residues" evidence="1">
    <location>
        <begin position="1"/>
        <end position="16"/>
    </location>
</feature>
<feature type="compositionally biased region" description="Basic and acidic residues" evidence="1">
    <location>
        <begin position="38"/>
        <end position="52"/>
    </location>
</feature>
<name>A0A0V1G7F8_9BILA</name>
<evidence type="ECO:0000313" key="2">
    <source>
        <dbReference type="EMBL" id="KRY94044.1"/>
    </source>
</evidence>
<accession>A0A0V1G7F8</accession>
<dbReference type="Proteomes" id="UP000055024">
    <property type="component" value="Unassembled WGS sequence"/>
</dbReference>
<keyword evidence="3" id="KW-1185">Reference proteome</keyword>
<dbReference type="AlphaFoldDB" id="A0A0V1G7F8"/>
<evidence type="ECO:0000313" key="3">
    <source>
        <dbReference type="Proteomes" id="UP000055024"/>
    </source>
</evidence>
<gene>
    <name evidence="2" type="ORF">T11_5129</name>
</gene>
<protein>
    <submittedName>
        <fullName evidence="2">Uncharacterized protein</fullName>
    </submittedName>
</protein>
<comment type="caution">
    <text evidence="2">The sequence shown here is derived from an EMBL/GenBank/DDBJ whole genome shotgun (WGS) entry which is preliminary data.</text>
</comment>
<evidence type="ECO:0000256" key="1">
    <source>
        <dbReference type="SAM" id="MobiDB-lite"/>
    </source>
</evidence>
<sequence>MTETEGCNFTRTSSLSRPAPKKFRSASATPRPRSLSTPRDELGVKTPQEADKIKKRIRKAVHR</sequence>
<organism evidence="2 3">
    <name type="scientific">Trichinella zimbabwensis</name>
    <dbReference type="NCBI Taxonomy" id="268475"/>
    <lineage>
        <taxon>Eukaryota</taxon>
        <taxon>Metazoa</taxon>
        <taxon>Ecdysozoa</taxon>
        <taxon>Nematoda</taxon>
        <taxon>Enoplea</taxon>
        <taxon>Dorylaimia</taxon>
        <taxon>Trichinellida</taxon>
        <taxon>Trichinellidae</taxon>
        <taxon>Trichinella</taxon>
    </lineage>
</organism>
<dbReference type="STRING" id="268475.A0A0V1G7F8"/>
<proteinExistence type="predicted"/>
<reference evidence="2 3" key="1">
    <citation type="submission" date="2015-01" db="EMBL/GenBank/DDBJ databases">
        <title>Evolution of Trichinella species and genotypes.</title>
        <authorList>
            <person name="Korhonen P.K."/>
            <person name="Edoardo P."/>
            <person name="Giuseppe L.R."/>
            <person name="Gasser R.B."/>
        </authorList>
    </citation>
    <scope>NUCLEOTIDE SEQUENCE [LARGE SCALE GENOMIC DNA]</scope>
    <source>
        <strain evidence="2">ISS1029</strain>
    </source>
</reference>
<feature type="compositionally biased region" description="Basic residues" evidence="1">
    <location>
        <begin position="53"/>
        <end position="63"/>
    </location>
</feature>
<feature type="region of interest" description="Disordered" evidence="1">
    <location>
        <begin position="1"/>
        <end position="63"/>
    </location>
</feature>